<dbReference type="AlphaFoldDB" id="A0A7Z0GMB8"/>
<comment type="caution">
    <text evidence="2">The sequence shown here is derived from an EMBL/GenBank/DDBJ whole genome shotgun (WGS) entry which is preliminary data.</text>
</comment>
<dbReference type="Gene3D" id="3.30.420.40">
    <property type="match status" value="2"/>
</dbReference>
<dbReference type="GO" id="GO:0016301">
    <property type="term" value="F:kinase activity"/>
    <property type="evidence" value="ECO:0007669"/>
    <property type="project" value="UniProtKB-KW"/>
</dbReference>
<dbReference type="Proteomes" id="UP000535437">
    <property type="component" value="Unassembled WGS sequence"/>
</dbReference>
<sequence length="312" mass="32761">MAARPLIAMDVGQTSTKAILCDSAGERREVLDGVQTDQPVLPQLRSLVAQTLADLGQDAVVALGVSGLTGPDSQAEHLLDPPGTLRPLEIHLAHDSVTAGLSALGRSRGAVMAAGTGAVALGVGQRSVARVDGWGNVMGDAGSAYWIGRSALDAVMRAHDGRGPQTTFTAAAVRRWPDIESAYLQLQNDADRVSTVAAFAREVSRHADTDPVCAEICRRAGRELAHTVLTALRRVGEPRGGEPTLVASTGGVFGSSHVREEFSAHLHRSLPQVRLLDSEAEGVDGAAHMAQLPEDHPLRPLISSAAPKECLR</sequence>
<feature type="domain" description="ATPase BadF/BadG/BcrA/BcrD type" evidence="1">
    <location>
        <begin position="10"/>
        <end position="290"/>
    </location>
</feature>
<dbReference type="PANTHER" id="PTHR43190:SF3">
    <property type="entry name" value="N-ACETYL-D-GLUCOSAMINE KINASE"/>
    <property type="match status" value="1"/>
</dbReference>
<protein>
    <submittedName>
        <fullName evidence="2">N-acetylglucosamine kinase-like BadF-type ATPase</fullName>
    </submittedName>
</protein>
<dbReference type="SUPFAM" id="SSF53067">
    <property type="entry name" value="Actin-like ATPase domain"/>
    <property type="match status" value="2"/>
</dbReference>
<organism evidence="2 3">
    <name type="scientific">Nesterenkonia xinjiangensis</name>
    <dbReference type="NCBI Taxonomy" id="225327"/>
    <lineage>
        <taxon>Bacteria</taxon>
        <taxon>Bacillati</taxon>
        <taxon>Actinomycetota</taxon>
        <taxon>Actinomycetes</taxon>
        <taxon>Micrococcales</taxon>
        <taxon>Micrococcaceae</taxon>
        <taxon>Nesterenkonia</taxon>
    </lineage>
</organism>
<dbReference type="CDD" id="cd24007">
    <property type="entry name" value="ASKHA_NBD_eukNAGK-like"/>
    <property type="match status" value="1"/>
</dbReference>
<evidence type="ECO:0000259" key="1">
    <source>
        <dbReference type="Pfam" id="PF01869"/>
    </source>
</evidence>
<keyword evidence="2" id="KW-0418">Kinase</keyword>
<dbReference type="RefSeq" id="WP_179541931.1">
    <property type="nucleotide sequence ID" value="NZ_JACCFY010000001.1"/>
</dbReference>
<evidence type="ECO:0000313" key="3">
    <source>
        <dbReference type="Proteomes" id="UP000535437"/>
    </source>
</evidence>
<accession>A0A7Z0GMB8</accession>
<keyword evidence="3" id="KW-1185">Reference proteome</keyword>
<dbReference type="Pfam" id="PF01869">
    <property type="entry name" value="BcrAD_BadFG"/>
    <property type="match status" value="1"/>
</dbReference>
<name>A0A7Z0GMB8_9MICC</name>
<keyword evidence="2" id="KW-0808">Transferase</keyword>
<evidence type="ECO:0000313" key="2">
    <source>
        <dbReference type="EMBL" id="NYJ78611.1"/>
    </source>
</evidence>
<dbReference type="InterPro" id="IPR002731">
    <property type="entry name" value="ATPase_BadF"/>
</dbReference>
<reference evidence="2 3" key="1">
    <citation type="submission" date="2020-07" db="EMBL/GenBank/DDBJ databases">
        <title>Sequencing the genomes of 1000 actinobacteria strains.</title>
        <authorList>
            <person name="Klenk H.-P."/>
        </authorList>
    </citation>
    <scope>NUCLEOTIDE SEQUENCE [LARGE SCALE GENOMIC DNA]</scope>
    <source>
        <strain evidence="2 3">DSM 15475</strain>
    </source>
</reference>
<dbReference type="EMBL" id="JACCFY010000001">
    <property type="protein sequence ID" value="NYJ78611.1"/>
    <property type="molecule type" value="Genomic_DNA"/>
</dbReference>
<dbReference type="PANTHER" id="PTHR43190">
    <property type="entry name" value="N-ACETYL-D-GLUCOSAMINE KINASE"/>
    <property type="match status" value="1"/>
</dbReference>
<dbReference type="InterPro" id="IPR052519">
    <property type="entry name" value="Euk-type_GlcNAc_Kinase"/>
</dbReference>
<dbReference type="InterPro" id="IPR043129">
    <property type="entry name" value="ATPase_NBD"/>
</dbReference>
<proteinExistence type="predicted"/>
<gene>
    <name evidence="2" type="ORF">HNR09_002022</name>
</gene>